<dbReference type="EMBL" id="RQJP01000005">
    <property type="protein sequence ID" value="RRB11300.1"/>
    <property type="molecule type" value="Genomic_DNA"/>
</dbReference>
<evidence type="ECO:0000313" key="2">
    <source>
        <dbReference type="Proteomes" id="UP000274271"/>
    </source>
</evidence>
<dbReference type="AlphaFoldDB" id="A0A3P1CDK8"/>
<dbReference type="OrthoDB" id="965978at2"/>
<protein>
    <submittedName>
        <fullName evidence="1">Uncharacterized protein</fullName>
    </submittedName>
</protein>
<sequence length="66" mass="7742">MRYARINTKRQLLADLFTGKAETLWAYKGKQEQKQRSSRRAADATTRAVKYRVNLEDSHTLLIDEE</sequence>
<evidence type="ECO:0000313" key="1">
    <source>
        <dbReference type="EMBL" id="RRB11300.1"/>
    </source>
</evidence>
<keyword evidence="2" id="KW-1185">Reference proteome</keyword>
<accession>A0A3P1CDK8</accession>
<comment type="caution">
    <text evidence="1">The sequence shown here is derived from an EMBL/GenBank/DDBJ whole genome shotgun (WGS) entry which is preliminary data.</text>
</comment>
<organism evidence="1 2">
    <name type="scientific">Larkinella knui</name>
    <dbReference type="NCBI Taxonomy" id="2025310"/>
    <lineage>
        <taxon>Bacteria</taxon>
        <taxon>Pseudomonadati</taxon>
        <taxon>Bacteroidota</taxon>
        <taxon>Cytophagia</taxon>
        <taxon>Cytophagales</taxon>
        <taxon>Spirosomataceae</taxon>
        <taxon>Larkinella</taxon>
    </lineage>
</organism>
<dbReference type="RefSeq" id="WP_124908970.1">
    <property type="nucleotide sequence ID" value="NZ_RQJP01000005.1"/>
</dbReference>
<dbReference type="Proteomes" id="UP000274271">
    <property type="component" value="Unassembled WGS sequence"/>
</dbReference>
<name>A0A3P1CDK8_9BACT</name>
<gene>
    <name evidence="1" type="ORF">EHT87_22685</name>
</gene>
<reference evidence="1 2" key="1">
    <citation type="submission" date="2018-11" db="EMBL/GenBank/DDBJ databases">
        <authorList>
            <person name="Zhou Z."/>
            <person name="Wang G."/>
        </authorList>
    </citation>
    <scope>NUCLEOTIDE SEQUENCE [LARGE SCALE GENOMIC DNA]</scope>
    <source>
        <strain evidence="1 2">KCTC42998</strain>
    </source>
</reference>
<proteinExistence type="predicted"/>